<dbReference type="SUPFAM" id="SSF54211">
    <property type="entry name" value="Ribosomal protein S5 domain 2-like"/>
    <property type="match status" value="1"/>
</dbReference>
<feature type="binding site" evidence="7">
    <location>
        <position position="92"/>
    </location>
    <ligand>
        <name>ATP</name>
        <dbReference type="ChEBI" id="CHEBI:30616"/>
    </ligand>
</feature>
<dbReference type="GO" id="GO:0140662">
    <property type="term" value="F:ATP-dependent protein folding chaperone"/>
    <property type="evidence" value="ECO:0007669"/>
    <property type="project" value="InterPro"/>
</dbReference>
<evidence type="ECO:0000256" key="6">
    <source>
        <dbReference type="ARBA" id="ARBA00023186"/>
    </source>
</evidence>
<dbReference type="InterPro" id="IPR003594">
    <property type="entry name" value="HATPase_dom"/>
</dbReference>
<evidence type="ECO:0000256" key="8">
    <source>
        <dbReference type="SAM" id="MobiDB-lite"/>
    </source>
</evidence>
<evidence type="ECO:0000313" key="10">
    <source>
        <dbReference type="EMBL" id="KAF2837986.1"/>
    </source>
</evidence>
<keyword evidence="11" id="KW-1185">Reference proteome</keyword>
<dbReference type="Gene3D" id="3.30.230.80">
    <property type="match status" value="1"/>
</dbReference>
<dbReference type="PIRSF" id="PIRSF002583">
    <property type="entry name" value="Hsp90"/>
    <property type="match status" value="1"/>
</dbReference>
<dbReference type="HAMAP" id="MF_00505">
    <property type="entry name" value="HSP90"/>
    <property type="match status" value="1"/>
</dbReference>
<feature type="binding site" evidence="7">
    <location>
        <position position="79"/>
    </location>
    <ligand>
        <name>ATP</name>
        <dbReference type="ChEBI" id="CHEBI:30616"/>
    </ligand>
</feature>
<keyword evidence="3" id="KW-0963">Cytoplasm</keyword>
<reference evidence="10" key="1">
    <citation type="journal article" date="2020" name="Stud. Mycol.">
        <title>101 Dothideomycetes genomes: a test case for predicting lifestyles and emergence of pathogens.</title>
        <authorList>
            <person name="Haridas S."/>
            <person name="Albert R."/>
            <person name="Binder M."/>
            <person name="Bloem J."/>
            <person name="Labutti K."/>
            <person name="Salamov A."/>
            <person name="Andreopoulos B."/>
            <person name="Baker S."/>
            <person name="Barry K."/>
            <person name="Bills G."/>
            <person name="Bluhm B."/>
            <person name="Cannon C."/>
            <person name="Castanera R."/>
            <person name="Culley D."/>
            <person name="Daum C."/>
            <person name="Ezra D."/>
            <person name="Gonzalez J."/>
            <person name="Henrissat B."/>
            <person name="Kuo A."/>
            <person name="Liang C."/>
            <person name="Lipzen A."/>
            <person name="Lutzoni F."/>
            <person name="Magnuson J."/>
            <person name="Mondo S."/>
            <person name="Nolan M."/>
            <person name="Ohm R."/>
            <person name="Pangilinan J."/>
            <person name="Park H.-J."/>
            <person name="Ramirez L."/>
            <person name="Alfaro M."/>
            <person name="Sun H."/>
            <person name="Tritt A."/>
            <person name="Yoshinaga Y."/>
            <person name="Zwiers L.-H."/>
            <person name="Turgeon B."/>
            <person name="Goodwin S."/>
            <person name="Spatafora J."/>
            <person name="Crous P."/>
            <person name="Grigoriev I."/>
        </authorList>
    </citation>
    <scope>NUCLEOTIDE SEQUENCE</scope>
    <source>
        <strain evidence="10">CBS 101060</strain>
    </source>
</reference>
<keyword evidence="4 7" id="KW-0547">Nucleotide-binding</keyword>
<accession>A0A9P4VLX3</accession>
<dbReference type="GO" id="GO:0016887">
    <property type="term" value="F:ATP hydrolysis activity"/>
    <property type="evidence" value="ECO:0007669"/>
    <property type="project" value="InterPro"/>
</dbReference>
<organism evidence="10 11">
    <name type="scientific">Patellaria atrata CBS 101060</name>
    <dbReference type="NCBI Taxonomy" id="1346257"/>
    <lineage>
        <taxon>Eukaryota</taxon>
        <taxon>Fungi</taxon>
        <taxon>Dikarya</taxon>
        <taxon>Ascomycota</taxon>
        <taxon>Pezizomycotina</taxon>
        <taxon>Dothideomycetes</taxon>
        <taxon>Dothideomycetes incertae sedis</taxon>
        <taxon>Patellariales</taxon>
        <taxon>Patellariaceae</taxon>
        <taxon>Patellaria</taxon>
    </lineage>
</organism>
<dbReference type="InterPro" id="IPR036890">
    <property type="entry name" value="HATPase_C_sf"/>
</dbReference>
<evidence type="ECO:0000256" key="3">
    <source>
        <dbReference type="ARBA" id="ARBA00022490"/>
    </source>
</evidence>
<dbReference type="InterPro" id="IPR001404">
    <property type="entry name" value="Hsp90_fam"/>
</dbReference>
<gene>
    <name evidence="10" type="ORF">M501DRAFT_936699</name>
</gene>
<dbReference type="SUPFAM" id="SSF55874">
    <property type="entry name" value="ATPase domain of HSP90 chaperone/DNA topoisomerase II/histidine kinase"/>
    <property type="match status" value="1"/>
</dbReference>
<dbReference type="Pfam" id="PF00183">
    <property type="entry name" value="HSP90"/>
    <property type="match status" value="1"/>
</dbReference>
<dbReference type="GO" id="GO:0051082">
    <property type="term" value="F:unfolded protein binding"/>
    <property type="evidence" value="ECO:0007669"/>
    <property type="project" value="InterPro"/>
</dbReference>
<evidence type="ECO:0000256" key="5">
    <source>
        <dbReference type="ARBA" id="ARBA00022840"/>
    </source>
</evidence>
<feature type="binding site" evidence="7">
    <location>
        <position position="33"/>
    </location>
    <ligand>
        <name>ATP</name>
        <dbReference type="ChEBI" id="CHEBI:30616"/>
    </ligand>
</feature>
<sequence length="698" mass="79402">MASETFEFQAEISQLLSLIINTVYSNKEIFLRELISNASDALDKIRYMSLSDPSVLDSGKDLRIDIIPNKEAKTLIIRDTGIGMTKADLVNNLGTIARSGTKQFMEALTAGADISMIGQFGVGFYSAYLVADKVTVISKHNDDEQYVWESSAGGTFTLTQDTEGEQLGRGTKMILHLKDEQTDYLNESKIKEVVKKHSEFISYPIYLHVVKETEKEVPDEDAEEVEEGDEKKPKVEEVDDEEEEKKKKTKKVKESSIEEEELNKTKPIWTRNPQDINQEEYAAFYKSLSNDWEDHLAVKHFSVEGQLEFRAILFVPKRAPFDLFETKKTKNNIKLYVRRVFITDDATDLIPEWLSFVKGVVDSEDLPLNLSRETLQQNKIMKVIRKNIVKKTLELFNEIAEDREQFDKFYTAFSKNIKLGIHEDSQNRQSLAKLLRFSSTKSGDETTSLTDYITRMPEHQKQMYYITGESLKAVAKSPFLDTLKEKGFEVLFLVDPIDEYAFTQLKEFDGKKLVDITKDFELEETEEEKKAREAEEKEFESLAKSLKNVLGDKVEKVVVSHKLVGSPCAIRTGQFGWSANMERIMKAQALRDTSMSSYMSSKKTFEISPKSPIIKELKRKVEADGEDDRTVKSITQLLYETSLLVSGFTIDEPVAFAERIHKLVSLGLNVDEEVETAEEKAADAPAEAAGESAMEEVD</sequence>
<dbReference type="InterPro" id="IPR020575">
    <property type="entry name" value="Hsp90_N"/>
</dbReference>
<evidence type="ECO:0000256" key="2">
    <source>
        <dbReference type="ARBA" id="ARBA00008239"/>
    </source>
</evidence>
<dbReference type="CDD" id="cd16927">
    <property type="entry name" value="HATPase_Hsp90-like"/>
    <property type="match status" value="1"/>
</dbReference>
<dbReference type="Proteomes" id="UP000799429">
    <property type="component" value="Unassembled WGS sequence"/>
</dbReference>
<feature type="binding site" evidence="7">
    <location>
        <position position="171"/>
    </location>
    <ligand>
        <name>ATP</name>
        <dbReference type="ChEBI" id="CHEBI:30616"/>
    </ligand>
</feature>
<dbReference type="SUPFAM" id="SSF110942">
    <property type="entry name" value="HSP90 C-terminal domain"/>
    <property type="match status" value="1"/>
</dbReference>
<feature type="compositionally biased region" description="Acidic residues" evidence="8">
    <location>
        <begin position="217"/>
        <end position="228"/>
    </location>
</feature>
<feature type="binding site" evidence="7">
    <location>
        <begin position="99"/>
        <end position="100"/>
    </location>
    <ligand>
        <name>ATP</name>
        <dbReference type="ChEBI" id="CHEBI:30616"/>
    </ligand>
</feature>
<dbReference type="InterPro" id="IPR020568">
    <property type="entry name" value="Ribosomal_Su5_D2-typ_SF"/>
</dbReference>
<feature type="binding site" evidence="7">
    <location>
        <position position="372"/>
    </location>
    <ligand>
        <name>ATP</name>
        <dbReference type="ChEBI" id="CHEBI:30616"/>
    </ligand>
</feature>
<dbReference type="PROSITE" id="PS00298">
    <property type="entry name" value="HSP90"/>
    <property type="match status" value="1"/>
</dbReference>
<evidence type="ECO:0000256" key="4">
    <source>
        <dbReference type="ARBA" id="ARBA00022741"/>
    </source>
</evidence>
<dbReference type="PRINTS" id="PR00775">
    <property type="entry name" value="HEATSHOCK90"/>
</dbReference>
<dbReference type="GO" id="GO:0005524">
    <property type="term" value="F:ATP binding"/>
    <property type="evidence" value="ECO:0007669"/>
    <property type="project" value="UniProtKB-KW"/>
</dbReference>
<dbReference type="FunFam" id="3.30.230.80:FF:000001">
    <property type="entry name" value="Heat shock protein 90 alpha"/>
    <property type="match status" value="1"/>
</dbReference>
<feature type="binding site" evidence="7">
    <location>
        <position position="84"/>
    </location>
    <ligand>
        <name>ATP</name>
        <dbReference type="ChEBI" id="CHEBI:30616"/>
    </ligand>
</feature>
<dbReference type="Pfam" id="PF13589">
    <property type="entry name" value="HATPase_c_3"/>
    <property type="match status" value="1"/>
</dbReference>
<feature type="binding site" evidence="7">
    <location>
        <position position="37"/>
    </location>
    <ligand>
        <name>ATP</name>
        <dbReference type="ChEBI" id="CHEBI:30616"/>
    </ligand>
</feature>
<proteinExistence type="inferred from homology"/>
<feature type="binding site" evidence="7">
    <location>
        <begin position="119"/>
        <end position="124"/>
    </location>
    <ligand>
        <name>ATP</name>
        <dbReference type="ChEBI" id="CHEBI:30616"/>
    </ligand>
</feature>
<dbReference type="NCBIfam" id="NF003555">
    <property type="entry name" value="PRK05218.1"/>
    <property type="match status" value="1"/>
</dbReference>
<name>A0A9P4VLX3_9PEZI</name>
<dbReference type="PANTHER" id="PTHR11528">
    <property type="entry name" value="HEAT SHOCK PROTEIN 90 FAMILY MEMBER"/>
    <property type="match status" value="1"/>
</dbReference>
<dbReference type="InterPro" id="IPR037196">
    <property type="entry name" value="HSP90_C"/>
</dbReference>
<feature type="region of interest" description="Disordered" evidence="8">
    <location>
        <begin position="214"/>
        <end position="258"/>
    </location>
</feature>
<feature type="domain" description="Histidine kinase/HSP90-like ATPase" evidence="9">
    <location>
        <begin position="26"/>
        <end position="181"/>
    </location>
</feature>
<feature type="compositionally biased region" description="Low complexity" evidence="8">
    <location>
        <begin position="683"/>
        <end position="692"/>
    </location>
</feature>
<keyword evidence="6" id="KW-0143">Chaperone</keyword>
<feature type="region of interest" description="Disordered" evidence="8">
    <location>
        <begin position="676"/>
        <end position="698"/>
    </location>
</feature>
<dbReference type="Gene3D" id="3.40.50.11260">
    <property type="match status" value="1"/>
</dbReference>
<dbReference type="AlphaFoldDB" id="A0A9P4VLX3"/>
<protein>
    <submittedName>
        <fullName evidence="10">Molecular chaperone and allergen Mod-E/Hsp90/Hsp1</fullName>
    </submittedName>
</protein>
<dbReference type="EMBL" id="MU006098">
    <property type="protein sequence ID" value="KAF2837986.1"/>
    <property type="molecule type" value="Genomic_DNA"/>
</dbReference>
<dbReference type="FunFam" id="3.40.50.11260:FF:000001">
    <property type="entry name" value="Heat shock protein 90 alpha"/>
    <property type="match status" value="1"/>
</dbReference>
<comment type="caution">
    <text evidence="10">The sequence shown here is derived from an EMBL/GenBank/DDBJ whole genome shotgun (WGS) entry which is preliminary data.</text>
</comment>
<dbReference type="FunFam" id="3.30.565.10:FF:000001">
    <property type="entry name" value="Heat shock protein HSP 90-alpha"/>
    <property type="match status" value="1"/>
</dbReference>
<keyword evidence="5 7" id="KW-0067">ATP-binding</keyword>
<dbReference type="InterPro" id="IPR019805">
    <property type="entry name" value="Heat_shock_protein_90_CS"/>
</dbReference>
<evidence type="ECO:0000256" key="7">
    <source>
        <dbReference type="PIRSR" id="PIRSR002583-1"/>
    </source>
</evidence>
<dbReference type="OrthoDB" id="28737at2759"/>
<evidence type="ECO:0000259" key="9">
    <source>
        <dbReference type="SMART" id="SM00387"/>
    </source>
</evidence>
<comment type="similarity">
    <text evidence="2">Belongs to the heat shock protein 90 family.</text>
</comment>
<dbReference type="Gene3D" id="3.30.565.10">
    <property type="entry name" value="Histidine kinase-like ATPase, C-terminal domain"/>
    <property type="match status" value="1"/>
</dbReference>
<dbReference type="Gene3D" id="1.20.120.790">
    <property type="entry name" value="Heat shock protein 90, C-terminal domain"/>
    <property type="match status" value="1"/>
</dbReference>
<comment type="subcellular location">
    <subcellularLocation>
        <location evidence="1">Cytoplasm</location>
    </subcellularLocation>
</comment>
<dbReference type="SMART" id="SM00387">
    <property type="entry name" value="HATPase_c"/>
    <property type="match status" value="1"/>
</dbReference>
<dbReference type="GO" id="GO:0005737">
    <property type="term" value="C:cytoplasm"/>
    <property type="evidence" value="ECO:0007669"/>
    <property type="project" value="UniProtKB-SubCell"/>
</dbReference>
<evidence type="ECO:0000313" key="11">
    <source>
        <dbReference type="Proteomes" id="UP000799429"/>
    </source>
</evidence>
<dbReference type="FunFam" id="1.20.120.790:FF:000001">
    <property type="entry name" value="Heat shock protein 90 alpha"/>
    <property type="match status" value="1"/>
</dbReference>
<evidence type="ECO:0000256" key="1">
    <source>
        <dbReference type="ARBA" id="ARBA00004496"/>
    </source>
</evidence>